<dbReference type="OrthoDB" id="1680496at2"/>
<sequence length="328" mass="34729">MSQIRGKSVPLYFGPQADLKTAAVADSYHNSFMYSISPGGGQSFEADPILGGNLNNNRDASAPAPGLADSACSLVLPGCLNHLGYALNMMFGAPTFTAGIDSAPNKRVYTSGKDALPATTLAYSLAADKHRRVLGFVGGQMTFNLGRNAGFARINVAGAARKVEKLTDLSLGTASTAMGLLRYAAYRGIFRVDGIAEASLLSAAPVYNNNLETAEFLTDDAFIGDIYPGEGTFSSPITVRYKNETYANLAADAFSGEDGLFPVEIEFQGAGEAKLILKAPNCRVAPTTEPITGPGGIDVQYEIMAEQTVNDPMLTVELYNFVAENDYL</sequence>
<dbReference type="Proteomes" id="UP000282211">
    <property type="component" value="Unassembled WGS sequence"/>
</dbReference>
<reference evidence="1 2" key="1">
    <citation type="submission" date="2018-10" db="EMBL/GenBank/DDBJ databases">
        <title>Genomic Encyclopedia of Type Strains, Phase IV (KMG-IV): sequencing the most valuable type-strain genomes for metagenomic binning, comparative biology and taxonomic classification.</title>
        <authorList>
            <person name="Goeker M."/>
        </authorList>
    </citation>
    <scope>NUCLEOTIDE SEQUENCE [LARGE SCALE GENOMIC DNA]</scope>
    <source>
        <strain evidence="1 2">DSM 22008</strain>
    </source>
</reference>
<dbReference type="Pfam" id="PF18906">
    <property type="entry name" value="Phage_tube_2"/>
    <property type="match status" value="1"/>
</dbReference>
<dbReference type="AlphaFoldDB" id="A0A420WD78"/>
<proteinExistence type="predicted"/>
<evidence type="ECO:0008006" key="3">
    <source>
        <dbReference type="Google" id="ProtNLM"/>
    </source>
</evidence>
<accession>A0A420WD78</accession>
<dbReference type="RefSeq" id="WP_121100768.1">
    <property type="nucleotide sequence ID" value="NZ_RBII01000002.1"/>
</dbReference>
<gene>
    <name evidence="1" type="ORF">DES40_1719</name>
</gene>
<comment type="caution">
    <text evidence="1">The sequence shown here is derived from an EMBL/GenBank/DDBJ whole genome shotgun (WGS) entry which is preliminary data.</text>
</comment>
<dbReference type="InterPro" id="IPR044000">
    <property type="entry name" value="Phage_tube_2"/>
</dbReference>
<name>A0A420WD78_9PROT</name>
<dbReference type="EMBL" id="RBII01000002">
    <property type="protein sequence ID" value="RKQ68943.1"/>
    <property type="molecule type" value="Genomic_DNA"/>
</dbReference>
<organism evidence="1 2">
    <name type="scientific">Litorimonas taeanensis</name>
    <dbReference type="NCBI Taxonomy" id="568099"/>
    <lineage>
        <taxon>Bacteria</taxon>
        <taxon>Pseudomonadati</taxon>
        <taxon>Pseudomonadota</taxon>
        <taxon>Alphaproteobacteria</taxon>
        <taxon>Maricaulales</taxon>
        <taxon>Robiginitomaculaceae</taxon>
    </lineage>
</organism>
<evidence type="ECO:0000313" key="1">
    <source>
        <dbReference type="EMBL" id="RKQ68943.1"/>
    </source>
</evidence>
<dbReference type="InParanoid" id="A0A420WD78"/>
<keyword evidence="2" id="KW-1185">Reference proteome</keyword>
<protein>
    <recommendedName>
        <fullName evidence="3">Tail tube protein</fullName>
    </recommendedName>
</protein>
<evidence type="ECO:0000313" key="2">
    <source>
        <dbReference type="Proteomes" id="UP000282211"/>
    </source>
</evidence>